<keyword evidence="6" id="KW-1185">Reference proteome</keyword>
<feature type="transmembrane region" description="Helical" evidence="4">
    <location>
        <begin position="1217"/>
        <end position="1238"/>
    </location>
</feature>
<dbReference type="RefSeq" id="XP_026738881.1">
    <property type="nucleotide sequence ID" value="XM_026883080.1"/>
</dbReference>
<feature type="transmembrane region" description="Helical" evidence="4">
    <location>
        <begin position="892"/>
        <end position="915"/>
    </location>
</feature>
<name>A0A7E5WFE7_TRINI</name>
<feature type="compositionally biased region" description="Polar residues" evidence="3">
    <location>
        <begin position="303"/>
        <end position="335"/>
    </location>
</feature>
<feature type="transmembrane region" description="Helical" evidence="4">
    <location>
        <begin position="24"/>
        <end position="43"/>
    </location>
</feature>
<evidence type="ECO:0000259" key="5">
    <source>
        <dbReference type="PROSITE" id="PS50850"/>
    </source>
</evidence>
<dbReference type="KEGG" id="tnl:113501809"/>
<dbReference type="PANTHER" id="PTHR11360">
    <property type="entry name" value="MONOCARBOXYLATE TRANSPORTER"/>
    <property type="match status" value="1"/>
</dbReference>
<dbReference type="InterPro" id="IPR050327">
    <property type="entry name" value="Proton-linked_MCT"/>
</dbReference>
<keyword evidence="4" id="KW-1133">Transmembrane helix</keyword>
<feature type="transmembrane region" description="Helical" evidence="4">
    <location>
        <begin position="183"/>
        <end position="201"/>
    </location>
</feature>
<protein>
    <submittedName>
        <fullName evidence="7">Uncharacterized protein LOC113501809</fullName>
    </submittedName>
</protein>
<feature type="transmembrane region" description="Helical" evidence="4">
    <location>
        <begin position="858"/>
        <end position="880"/>
    </location>
</feature>
<dbReference type="GO" id="GO:0016020">
    <property type="term" value="C:membrane"/>
    <property type="evidence" value="ECO:0007669"/>
    <property type="project" value="UniProtKB-SubCell"/>
</dbReference>
<feature type="compositionally biased region" description="Low complexity" evidence="3">
    <location>
        <begin position="995"/>
        <end position="1009"/>
    </location>
</feature>
<dbReference type="Gene3D" id="1.20.1250.20">
    <property type="entry name" value="MFS general substrate transporter like domains"/>
    <property type="match status" value="3"/>
</dbReference>
<dbReference type="GO" id="GO:0008028">
    <property type="term" value="F:monocarboxylic acid transmembrane transporter activity"/>
    <property type="evidence" value="ECO:0007669"/>
    <property type="project" value="TreeGrafter"/>
</dbReference>
<evidence type="ECO:0000313" key="6">
    <source>
        <dbReference type="Proteomes" id="UP000322000"/>
    </source>
</evidence>
<feature type="domain" description="Major facilitator superfamily (MFS) profile" evidence="5">
    <location>
        <begin position="555"/>
        <end position="945"/>
    </location>
</feature>
<feature type="transmembrane region" description="Helical" evidence="4">
    <location>
        <begin position="122"/>
        <end position="145"/>
    </location>
</feature>
<feature type="transmembrane region" description="Helical" evidence="4">
    <location>
        <begin position="591"/>
        <end position="609"/>
    </location>
</feature>
<evidence type="ECO:0000256" key="1">
    <source>
        <dbReference type="ARBA" id="ARBA00004141"/>
    </source>
</evidence>
<evidence type="ECO:0000256" key="3">
    <source>
        <dbReference type="SAM" id="MobiDB-lite"/>
    </source>
</evidence>
<gene>
    <name evidence="7" type="primary">LOC113501809</name>
</gene>
<dbReference type="SUPFAM" id="SSF103473">
    <property type="entry name" value="MFS general substrate transporter"/>
    <property type="match status" value="2"/>
</dbReference>
<dbReference type="PROSITE" id="PS50850">
    <property type="entry name" value="MFS"/>
    <property type="match status" value="1"/>
</dbReference>
<dbReference type="Proteomes" id="UP000322000">
    <property type="component" value="Chromosome 2"/>
</dbReference>
<dbReference type="InterPro" id="IPR020846">
    <property type="entry name" value="MFS_dom"/>
</dbReference>
<feature type="transmembrane region" description="Helical" evidence="4">
    <location>
        <begin position="921"/>
        <end position="940"/>
    </location>
</feature>
<feature type="transmembrane region" description="Helical" evidence="4">
    <location>
        <begin position="833"/>
        <end position="852"/>
    </location>
</feature>
<evidence type="ECO:0000256" key="4">
    <source>
        <dbReference type="SAM" id="Phobius"/>
    </source>
</evidence>
<feature type="region of interest" description="Disordered" evidence="3">
    <location>
        <begin position="286"/>
        <end position="338"/>
    </location>
</feature>
<feature type="region of interest" description="Disordered" evidence="3">
    <location>
        <begin position="431"/>
        <end position="470"/>
    </location>
</feature>
<proteinExistence type="predicted"/>
<feature type="region of interest" description="Disordered" evidence="3">
    <location>
        <begin position="985"/>
        <end position="1009"/>
    </location>
</feature>
<dbReference type="OrthoDB" id="410267at2759"/>
<dbReference type="InterPro" id="IPR011701">
    <property type="entry name" value="MFS"/>
</dbReference>
<keyword evidence="2" id="KW-0175">Coiled coil</keyword>
<dbReference type="InParanoid" id="A0A7E5WFE7"/>
<comment type="subcellular location">
    <subcellularLocation>
        <location evidence="1">Membrane</location>
        <topology evidence="1">Multi-pass membrane protein</topology>
    </subcellularLocation>
</comment>
<feature type="compositionally biased region" description="Low complexity" evidence="3">
    <location>
        <begin position="286"/>
        <end position="295"/>
    </location>
</feature>
<feature type="transmembrane region" description="Helical" evidence="4">
    <location>
        <begin position="157"/>
        <end position="177"/>
    </location>
</feature>
<feature type="transmembrane region" description="Helical" evidence="4">
    <location>
        <begin position="644"/>
        <end position="669"/>
    </location>
</feature>
<sequence length="1288" mass="144023">MTKAKQINTKLKKDGDFIPPDGGWGWMIVFAAGVSNLSALPILQQFGLLFRDKFSRLGISSSETTTIINMNSALTSCVGLANGPLFKTFTYRQVSLAGAIVVFISLILTTFSYSFATYLMSFSILYGAGYGISSSANALALNTYWKNRRRLATGLSWTTTGLGPIMWPHIITGLFAVFGETGAILIISGISLHAIACALLLQPVEWHTKSPKEEDQEKLLKVETKETLANKKQESGYFSQVSKFKNLSAFSSQYLYNEDDPVNTGYEITDPGIPMMLRANDGYFSQSRQSMSKSRVSSREGSNKNSQMNSRLNSKKPSMTNLLENRSRKSSTLYLNESKKNSAANLGALDKERETYKPKRKTSITLETQIPESEIEDCPTLKAPQDLKADEKAVVEKIDPAHAKVIADRAEKHFAGSKSIKSFKMDGQYGEKYTKDNHSNVSLKNQEENEERKYLKDNHSNQSFRTRHRRKSNNFNYESEVLKQASLKLEQYLKESEDNTEKMKLLMTQMESDDNDNVFDEKKEEIVEDEEEEEELTFCQKVALFFDLDLLKDYTFINLMLGITLANFNELNFSILTPFILGDYGKTKSEVALFMSLLAGVDICVRFCIPFVAGKIGWDNNSFFLFGVMTMAMGRVVLAYCQKYYVVLLVAVMIGFGKGLRTVFMALVIPTHVPLHKLPGASGIQLITAGMVYLSLGPVVGFIKDHASTAVTLHCLNIFTWLTALSWGLEKFITARRQKTAEPEEIKDNVIKKMNVETNKVPPDGGYGWVVTLAYALNNVVVLPLIAGFALVLNDTDLTSTQVTFVIVLNHSIGMLLSFFGGPMLSRFGYRKIAVIGAIFISSGLMLTSVATDFWHFILSYSIICSMGVASIMAAFTLAINSFFKVKRGRAIGVGMSITGLGAIYMPLLMSALMYTFGWRYTVLTLSAICLHSLVAACLLRPAKWYLKDPEISEEAVPLNREPEVELVNGSVTLPKDGISLPHLEESGENGVLPSKSLSMRSLTSNSSLRTRNAISHPDIRNKMPDAPLAESRYKWWESQEINLGSSINIFNETENAKNLNTQEKEKEQENPKKGYLEHFVQFFDLTLLTDPIFVNIIFGLSIAACVETNFSLLLPIILKDMMKFETSDIAKLMSVIGFSDTLFRFVSPFIGEWCNKSPRVMYMVSLLMIIFTRSLMLFTSSFMGMVFVALALGITKAMRTVYVNIVIPSYVPLHRLAFASGIQMFFSGITIFTIGTLLTRVRESSGSYIMPIIVLNLVTFITIISWSAEFLYLRIKLRTKPEEQVTT</sequence>
<dbReference type="FunFam" id="1.20.1250.20:FF:000383">
    <property type="entry name" value="Blast:Monocarboxylate transporter 13"/>
    <property type="match status" value="1"/>
</dbReference>
<evidence type="ECO:0000313" key="7">
    <source>
        <dbReference type="RefSeq" id="XP_026738881.1"/>
    </source>
</evidence>
<feature type="coiled-coil region" evidence="2">
    <location>
        <begin position="482"/>
        <end position="513"/>
    </location>
</feature>
<feature type="transmembrane region" description="Helical" evidence="4">
    <location>
        <begin position="1163"/>
        <end position="1196"/>
    </location>
</feature>
<dbReference type="Pfam" id="PF07690">
    <property type="entry name" value="MFS_1"/>
    <property type="match status" value="3"/>
</dbReference>
<dbReference type="GeneID" id="113501809"/>
<feature type="transmembrane region" description="Helical" evidence="4">
    <location>
        <begin position="681"/>
        <end position="703"/>
    </location>
</feature>
<feature type="compositionally biased region" description="Basic and acidic residues" evidence="3">
    <location>
        <begin position="445"/>
        <end position="459"/>
    </location>
</feature>
<dbReference type="PANTHER" id="PTHR11360:SF8">
    <property type="entry name" value="BCDNA.LD28120-RELATED"/>
    <property type="match status" value="1"/>
</dbReference>
<feature type="transmembrane region" description="Helical" evidence="4">
    <location>
        <begin position="767"/>
        <end position="791"/>
    </location>
</feature>
<dbReference type="InterPro" id="IPR036259">
    <property type="entry name" value="MFS_trans_sf"/>
</dbReference>
<organism evidence="6 7">
    <name type="scientific">Trichoplusia ni</name>
    <name type="common">Cabbage looper</name>
    <dbReference type="NCBI Taxonomy" id="7111"/>
    <lineage>
        <taxon>Eukaryota</taxon>
        <taxon>Metazoa</taxon>
        <taxon>Ecdysozoa</taxon>
        <taxon>Arthropoda</taxon>
        <taxon>Hexapoda</taxon>
        <taxon>Insecta</taxon>
        <taxon>Pterygota</taxon>
        <taxon>Neoptera</taxon>
        <taxon>Endopterygota</taxon>
        <taxon>Lepidoptera</taxon>
        <taxon>Glossata</taxon>
        <taxon>Ditrysia</taxon>
        <taxon>Noctuoidea</taxon>
        <taxon>Noctuidae</taxon>
        <taxon>Plusiinae</taxon>
        <taxon>Trichoplusia</taxon>
    </lineage>
</organism>
<reference evidence="7" key="1">
    <citation type="submission" date="2025-08" db="UniProtKB">
        <authorList>
            <consortium name="RefSeq"/>
        </authorList>
    </citation>
    <scope>IDENTIFICATION</scope>
</reference>
<feature type="transmembrane region" description="Helical" evidence="4">
    <location>
        <begin position="803"/>
        <end position="821"/>
    </location>
</feature>
<keyword evidence="4" id="KW-0812">Transmembrane</keyword>
<keyword evidence="4" id="KW-0472">Membrane</keyword>
<evidence type="ECO:0000256" key="2">
    <source>
        <dbReference type="SAM" id="Coils"/>
    </source>
</evidence>
<feature type="transmembrane region" description="Helical" evidence="4">
    <location>
        <begin position="621"/>
        <end position="638"/>
    </location>
</feature>
<feature type="transmembrane region" description="Helical" evidence="4">
    <location>
        <begin position="1250"/>
        <end position="1274"/>
    </location>
</feature>
<accession>A0A7E5WFE7</accession>
<feature type="transmembrane region" description="Helical" evidence="4">
    <location>
        <begin position="94"/>
        <end position="116"/>
    </location>
</feature>